<dbReference type="EMBL" id="MLYV02000256">
    <property type="protein sequence ID" value="PSS29678.1"/>
    <property type="molecule type" value="Genomic_DNA"/>
</dbReference>
<dbReference type="AlphaFoldDB" id="A0A2R6RI60"/>
<organism evidence="2 3">
    <name type="scientific">Hermanssonia centrifuga</name>
    <dbReference type="NCBI Taxonomy" id="98765"/>
    <lineage>
        <taxon>Eukaryota</taxon>
        <taxon>Fungi</taxon>
        <taxon>Dikarya</taxon>
        <taxon>Basidiomycota</taxon>
        <taxon>Agaricomycotina</taxon>
        <taxon>Agaricomycetes</taxon>
        <taxon>Polyporales</taxon>
        <taxon>Meruliaceae</taxon>
        <taxon>Hermanssonia</taxon>
    </lineage>
</organism>
<gene>
    <name evidence="2" type="ORF">PHLCEN_2v2826</name>
</gene>
<protein>
    <submittedName>
        <fullName evidence="2">Uncharacterized protein</fullName>
    </submittedName>
</protein>
<feature type="compositionally biased region" description="Polar residues" evidence="1">
    <location>
        <begin position="34"/>
        <end position="43"/>
    </location>
</feature>
<evidence type="ECO:0000313" key="3">
    <source>
        <dbReference type="Proteomes" id="UP000186601"/>
    </source>
</evidence>
<dbReference type="Proteomes" id="UP000186601">
    <property type="component" value="Unassembled WGS sequence"/>
</dbReference>
<feature type="region of interest" description="Disordered" evidence="1">
    <location>
        <begin position="1"/>
        <end position="43"/>
    </location>
</feature>
<comment type="caution">
    <text evidence="2">The sequence shown here is derived from an EMBL/GenBank/DDBJ whole genome shotgun (WGS) entry which is preliminary data.</text>
</comment>
<feature type="compositionally biased region" description="Low complexity" evidence="1">
    <location>
        <begin position="58"/>
        <end position="67"/>
    </location>
</feature>
<evidence type="ECO:0000313" key="2">
    <source>
        <dbReference type="EMBL" id="PSS29678.1"/>
    </source>
</evidence>
<proteinExistence type="predicted"/>
<name>A0A2R6RI60_9APHY</name>
<accession>A0A2R6RI60</accession>
<keyword evidence="3" id="KW-1185">Reference proteome</keyword>
<evidence type="ECO:0000256" key="1">
    <source>
        <dbReference type="SAM" id="MobiDB-lite"/>
    </source>
</evidence>
<reference evidence="2 3" key="1">
    <citation type="submission" date="2018-02" db="EMBL/GenBank/DDBJ databases">
        <title>Genome sequence of the basidiomycete white-rot fungus Phlebia centrifuga.</title>
        <authorList>
            <person name="Granchi Z."/>
            <person name="Peng M."/>
            <person name="de Vries R.P."/>
            <person name="Hilden K."/>
            <person name="Makela M.R."/>
            <person name="Grigoriev I."/>
            <person name="Riley R."/>
        </authorList>
    </citation>
    <scope>NUCLEOTIDE SEQUENCE [LARGE SCALE GENOMIC DNA]</scope>
    <source>
        <strain evidence="2 3">FBCC195</strain>
    </source>
</reference>
<sequence length="80" mass="8839">MTERQLQRFVKEQEPTGSTRGERTGPATMKIRDTPSTAVSTSDETIPNRASLLMHLPPAPPLLGHTPDVPDTQLLHKPKE</sequence>
<feature type="compositionally biased region" description="Basic and acidic residues" evidence="1">
    <location>
        <begin position="1"/>
        <end position="14"/>
    </location>
</feature>
<feature type="region of interest" description="Disordered" evidence="1">
    <location>
        <begin position="58"/>
        <end position="80"/>
    </location>
</feature>